<gene>
    <name evidence="2" type="ORF">NEQG_01519</name>
</gene>
<keyword evidence="1" id="KW-0472">Membrane</keyword>
<accession>I3EFS8</accession>
<organism evidence="2 3">
    <name type="scientific">Nematocida parisii (strain ERTm3)</name>
    <name type="common">Nematode killer fungus</name>
    <dbReference type="NCBI Taxonomy" id="935791"/>
    <lineage>
        <taxon>Eukaryota</taxon>
        <taxon>Fungi</taxon>
        <taxon>Fungi incertae sedis</taxon>
        <taxon>Microsporidia</taxon>
        <taxon>Nematocida</taxon>
    </lineage>
</organism>
<protein>
    <submittedName>
        <fullName evidence="2">Uncharacterized protein</fullName>
    </submittedName>
</protein>
<dbReference type="Proteomes" id="UP000002872">
    <property type="component" value="Unassembled WGS sequence"/>
</dbReference>
<dbReference type="HOGENOM" id="CLU_970072_0_0_1"/>
<keyword evidence="3" id="KW-1185">Reference proteome</keyword>
<keyword evidence="1" id="KW-0812">Transmembrane</keyword>
<feature type="transmembrane region" description="Helical" evidence="1">
    <location>
        <begin position="236"/>
        <end position="262"/>
    </location>
</feature>
<feature type="transmembrane region" description="Helical" evidence="1">
    <location>
        <begin position="195"/>
        <end position="216"/>
    </location>
</feature>
<evidence type="ECO:0000313" key="3">
    <source>
        <dbReference type="Proteomes" id="UP000002872"/>
    </source>
</evidence>
<keyword evidence="1" id="KW-1133">Transmembrane helix</keyword>
<feature type="transmembrane region" description="Helical" evidence="1">
    <location>
        <begin position="49"/>
        <end position="73"/>
    </location>
</feature>
<proteinExistence type="predicted"/>
<evidence type="ECO:0000256" key="1">
    <source>
        <dbReference type="SAM" id="Phobius"/>
    </source>
</evidence>
<feature type="transmembrane region" description="Helical" evidence="1">
    <location>
        <begin position="153"/>
        <end position="174"/>
    </location>
</feature>
<dbReference type="OMA" id="HAYYNIS"/>
<dbReference type="AlphaFoldDB" id="I3EFS8"/>
<dbReference type="EMBL" id="GL870879">
    <property type="protein sequence ID" value="EIJ88075.1"/>
    <property type="molecule type" value="Genomic_DNA"/>
</dbReference>
<dbReference type="InParanoid" id="I3EFS8"/>
<dbReference type="OrthoDB" id="10316556at2759"/>
<dbReference type="VEuPathDB" id="MicrosporidiaDB:NEQG_01519"/>
<sequence length="295" mass="33500">MYTVLLQGTADLKKHSLFFECIYTVGYHLNKAQTELFTWGDDVSVKDNIMSILISLVMGFGILIIITLAIPIIRKTASGCKSLFIMHNQKIQKKQNINEFVPIRTTKSKIFNAISVIYDTLIVVFLAIYLFAIVTVIISTIQHAYYNISFPVVPIIIAVTISVLILYLCASVLLMTGKIADIFSVDSDHSVIRPFLIFGMFCVSYFLIGIEIYTGYSKVSSYGISNLSNMRVLCLLFLSFWFIWFSISFVYFFILSALYGLVHTVNHIYDTFTDVKLLPLEEQLYDKVQNSNNPA</sequence>
<feature type="transmembrane region" description="Helical" evidence="1">
    <location>
        <begin position="116"/>
        <end position="141"/>
    </location>
</feature>
<name>I3EFS8_NEMP3</name>
<reference evidence="2" key="1">
    <citation type="submission" date="2011-01" db="EMBL/GenBank/DDBJ databases">
        <title>The Genome Sequence of Nematocida parisii strain ERTm3.</title>
        <authorList>
            <consortium name="The Broad Institute Genome Sequencing Platform"/>
            <consortium name="The Broad Institute Genome Sequencing Center for Infectious Disease"/>
            <person name="Cuomo C."/>
            <person name="Troemel E."/>
            <person name="Young S.K."/>
            <person name="Zeng Q."/>
            <person name="Gargeya S."/>
            <person name="Fitzgerald M."/>
            <person name="Haas B."/>
            <person name="Abouelleil A."/>
            <person name="Alvarado L."/>
            <person name="Arachchi H.M."/>
            <person name="Berlin A."/>
            <person name="Chapman S.B."/>
            <person name="Gearin G."/>
            <person name="Goldberg J."/>
            <person name="Griggs A."/>
            <person name="Gujja S."/>
            <person name="Hansen M."/>
            <person name="Heiman D."/>
            <person name="Howarth C."/>
            <person name="Larimer J."/>
            <person name="Lui A."/>
            <person name="MacDonald P.J.P."/>
            <person name="McCowen C."/>
            <person name="Montmayeur A."/>
            <person name="Murphy C."/>
            <person name="Neiman D."/>
            <person name="Pearson M."/>
            <person name="Priest M."/>
            <person name="Roberts A."/>
            <person name="Saif S."/>
            <person name="Shea T."/>
            <person name="Sisk P."/>
            <person name="Stolte C."/>
            <person name="Sykes S."/>
            <person name="Wortman J."/>
            <person name="Nusbaum C."/>
            <person name="Birren B."/>
        </authorList>
    </citation>
    <scope>NUCLEOTIDE SEQUENCE</scope>
    <source>
        <strain evidence="2">ERTm3</strain>
    </source>
</reference>
<evidence type="ECO:0000313" key="2">
    <source>
        <dbReference type="EMBL" id="EIJ88075.1"/>
    </source>
</evidence>